<feature type="domain" description="ABC transporter" evidence="12">
    <location>
        <begin position="249"/>
        <end position="481"/>
    </location>
</feature>
<dbReference type="EMBL" id="JWZX01002727">
    <property type="protein sequence ID" value="KOO27359.1"/>
    <property type="molecule type" value="Genomic_DNA"/>
</dbReference>
<dbReference type="Proteomes" id="UP000037460">
    <property type="component" value="Unassembled WGS sequence"/>
</dbReference>
<dbReference type="OrthoDB" id="8061355at2759"/>
<evidence type="ECO:0000256" key="5">
    <source>
        <dbReference type="ARBA" id="ARBA00022737"/>
    </source>
</evidence>
<feature type="transmembrane region" description="Helical" evidence="11">
    <location>
        <begin position="1001"/>
        <end position="1023"/>
    </location>
</feature>
<dbReference type="GO" id="GO:0005319">
    <property type="term" value="F:lipid transporter activity"/>
    <property type="evidence" value="ECO:0007669"/>
    <property type="project" value="TreeGrafter"/>
</dbReference>
<comment type="caution">
    <text evidence="13">The sequence shown here is derived from an EMBL/GenBank/DDBJ whole genome shotgun (WGS) entry which is preliminary data.</text>
</comment>
<evidence type="ECO:0000256" key="10">
    <source>
        <dbReference type="SAM" id="MobiDB-lite"/>
    </source>
</evidence>
<dbReference type="Gene3D" id="3.40.50.300">
    <property type="entry name" value="P-loop containing nucleotide triphosphate hydrolases"/>
    <property type="match status" value="2"/>
</dbReference>
<evidence type="ECO:0000256" key="9">
    <source>
        <dbReference type="ARBA" id="ARBA00023136"/>
    </source>
</evidence>
<keyword evidence="4 11" id="KW-0812">Transmembrane</keyword>
<keyword evidence="14" id="KW-1185">Reference proteome</keyword>
<evidence type="ECO:0000256" key="8">
    <source>
        <dbReference type="ARBA" id="ARBA00022989"/>
    </source>
</evidence>
<feature type="transmembrane region" description="Helical" evidence="11">
    <location>
        <begin position="920"/>
        <end position="942"/>
    </location>
</feature>
<sequence>MVVSEREKKLLDGLRMMGLSPLVSTMAWWLLYTLIFSVGVSAVTIITAVAQLFPGANLVLFWITLELFMVSMLAAGFVVSSVMATAKPSQGAATLLYMAGFGLFAVNLACGRPALLEHLLCLICFVAGPVGVLNFVDGAVAGAPLTFESLTDGQTPLLAVWVYLLFDAGVYVLLAWYLEQVRFGGARFDFVCRRSCWGTAGIVRPRLGQMELQEVRGLSILTDGLAATATTAPDAAVDEVERPLERVAVELKKISRTFPGSPPVVALSDVSLQMYTGQVTALLGPNGAGKSTAIGLLTGLFPPTSGTATVFGHDIRTEMRAIRQLTGVCPQHDLLFDSLTCQEHLKLLGAIKGVAEANLRREVDSWIRRVGLFEKLTSAASILSGGQKRKLSVAMALIGNPQFVLLDEPTAGMDPESRRAIWELIMAARTSRSVLLTTHFMDEADVLADRIAIIAKAPLVLAPSLVYAGGGGGGAGTSDEGLARAGSIQSPPPPAAAAAAAVDEGSVSAPRAERGGVLRVVDTSLGLKTRWGAGYHLRFGLAETNRAAELLQLVQLHVASATQEELQTREMTILLPTECSGAYAALFRALTPEVMQPLGCLNYGVSLPSLQEVFLKIIDEDEGGYLPPQRAQSSRPPAVLGEELPLPAGGGSDPISTRPRPDLDQISTTLLSTSDAYDPSATHPAPRFAEMLRLMMSIHWDLWRVDLRGNLFVLGFALVVLLAAFLVPWMFSHWPCTDDEDARGDSLSIAPIFHATAAALPSVHDAVSPLPFLAPLESAARAGLEALARQTRGFTAVSLGAPLSHLPASMAHLEAAVYANSTLFDAVGAFTASRSVSSVGDDLTLWSNGFGLLFDSEYPNSVPVLLGVLDTALLTQVAPGMTISAGYTYLPSGGANSTSWTCGDNQPQLQLRMQLQLSTVLTPIALSISAALFTLSSVLAVVQDRQTKCKHQLLLMGMDIRAYWLSAFLAHGTVLFTALALPAIVAAAATSTISAAPVPAFVLAILLSIPAVLIFSFMMSFLFSKKETAAAYYASMTIMITTVGNLVVSLLPDAASRKLVQYILLIVPLNQLIGAVSTCLQIEMLATGSGTQPIAIDYFALTYTNALTGDTVAGPGSCMLASILSTIVYGFVIYKIDMLLYLRPGTEPPLPPAGRGAAQVVASPVDEDEDEDVAAERALVEAAGEQLHSGPEAAWIAMRSLRKEYRPSLFECSRARRPPKVAVDSLSVAVSPGTCFALLGPNGAGKTSAISMLTGEVFPTAGGAWVKGLSVRTQLTEIFKHTGFCPQFNGLWERLTLDQHLRIYLRLKGVPKSHLAAAAADVEDDYGLREHARKKSKDLSGGTRRKLSAALALACGLPPVVFLDEPTTGVDVGTRRFIWDRIRASVSGRVILLTTHYVDEADALAHRIGIMAGGKLRVIGSPQHLKSRHGGGYRVQTCGPATHADEVCALVRRTFETVELLEAHGGTQCFEVGSNFALGDAFAALEEAKAARLLHSYSISQTSLEQVFLNISAKARGDSASTEHPAGSSPAPQGCLHPQMTNEELDGTPPLRLTDVDVRTDDVWHSQLPGLLERDEWRRYSYTLRVPGFVDVPDDSLRGSFTAYEITFTLRTPAGRPYTFRARRRFSEWRKLHADLGPSVGKFPVVRPFQLMPDEDAKQKRAAALERWLQERLQPVYGAPPTPNSTPTATKRVPPRVPFVPFVPIDSPTDEQGREGTGRAAASGEQGTQAGANGGAGGHGGVALAHPPSRTPGTALPFRQRLHARVLGTALASFAPVPLVVLSTALGSFASVPLFVIIPVVCLWALQNFDLLCLLCLAQYGACYAALDTALGGNRQVAPGTALLALPPPLDSASLLTALLAYTLERIRIMLLPAATASTAAFVLPASGATPGALGRAAGLNGASVRPSPAFVL</sequence>
<evidence type="ECO:0000256" key="6">
    <source>
        <dbReference type="ARBA" id="ARBA00022741"/>
    </source>
</evidence>
<evidence type="ECO:0000256" key="7">
    <source>
        <dbReference type="ARBA" id="ARBA00022840"/>
    </source>
</evidence>
<proteinExistence type="inferred from homology"/>
<evidence type="ECO:0000313" key="14">
    <source>
        <dbReference type="Proteomes" id="UP000037460"/>
    </source>
</evidence>
<dbReference type="PANTHER" id="PTHR19229">
    <property type="entry name" value="ATP-BINDING CASSETTE TRANSPORTER SUBFAMILY A ABCA"/>
    <property type="match status" value="1"/>
</dbReference>
<keyword evidence="9 11" id="KW-0472">Membrane</keyword>
<dbReference type="SUPFAM" id="SSF52540">
    <property type="entry name" value="P-loop containing nucleoside triphosphate hydrolases"/>
    <property type="match status" value="2"/>
</dbReference>
<feature type="region of interest" description="Disordered" evidence="10">
    <location>
        <begin position="626"/>
        <end position="660"/>
    </location>
</feature>
<evidence type="ECO:0000256" key="2">
    <source>
        <dbReference type="ARBA" id="ARBA00008869"/>
    </source>
</evidence>
<feature type="transmembrane region" description="Helical" evidence="11">
    <location>
        <begin position="91"/>
        <end position="110"/>
    </location>
</feature>
<organism evidence="13 14">
    <name type="scientific">Chrysochromulina tobinii</name>
    <dbReference type="NCBI Taxonomy" id="1460289"/>
    <lineage>
        <taxon>Eukaryota</taxon>
        <taxon>Haptista</taxon>
        <taxon>Haptophyta</taxon>
        <taxon>Prymnesiophyceae</taxon>
        <taxon>Prymnesiales</taxon>
        <taxon>Chrysochromulinaceae</taxon>
        <taxon>Chrysochromulina</taxon>
    </lineage>
</organism>
<dbReference type="GO" id="GO:0016887">
    <property type="term" value="F:ATP hydrolysis activity"/>
    <property type="evidence" value="ECO:0007669"/>
    <property type="project" value="InterPro"/>
</dbReference>
<feature type="compositionally biased region" description="Gly residues" evidence="10">
    <location>
        <begin position="1732"/>
        <end position="1741"/>
    </location>
</feature>
<feature type="region of interest" description="Disordered" evidence="10">
    <location>
        <begin position="1674"/>
        <end position="1750"/>
    </location>
</feature>
<feature type="transmembrane region" description="Helical" evidence="11">
    <location>
        <begin position="1112"/>
        <end position="1134"/>
    </location>
</feature>
<evidence type="ECO:0000256" key="11">
    <source>
        <dbReference type="SAM" id="Phobius"/>
    </source>
</evidence>
<comment type="subcellular location">
    <subcellularLocation>
        <location evidence="1">Membrane</location>
        <topology evidence="1">Multi-pass membrane protein</topology>
    </subcellularLocation>
</comment>
<dbReference type="FunFam" id="3.40.50.300:FF:002275">
    <property type="entry name" value="ATP-binding cassette, subfamily A (ABC1), member 16"/>
    <property type="match status" value="1"/>
</dbReference>
<dbReference type="SUPFAM" id="SSF64268">
    <property type="entry name" value="PX domain"/>
    <property type="match status" value="1"/>
</dbReference>
<dbReference type="CDD" id="cd03263">
    <property type="entry name" value="ABC_subfamily_A"/>
    <property type="match status" value="2"/>
</dbReference>
<evidence type="ECO:0000313" key="13">
    <source>
        <dbReference type="EMBL" id="KOO27359.1"/>
    </source>
</evidence>
<feature type="transmembrane region" description="Helical" evidence="11">
    <location>
        <begin position="26"/>
        <end position="46"/>
    </location>
</feature>
<dbReference type="PROSITE" id="PS00211">
    <property type="entry name" value="ABC_TRANSPORTER_1"/>
    <property type="match status" value="1"/>
</dbReference>
<feature type="domain" description="ABC transporter" evidence="12">
    <location>
        <begin position="1196"/>
        <end position="1438"/>
    </location>
</feature>
<evidence type="ECO:0000256" key="4">
    <source>
        <dbReference type="ARBA" id="ARBA00022692"/>
    </source>
</evidence>
<evidence type="ECO:0000256" key="1">
    <source>
        <dbReference type="ARBA" id="ARBA00004141"/>
    </source>
</evidence>
<feature type="transmembrane region" description="Helical" evidence="11">
    <location>
        <begin position="119"/>
        <end position="136"/>
    </location>
</feature>
<dbReference type="PROSITE" id="PS50893">
    <property type="entry name" value="ABC_TRANSPORTER_2"/>
    <property type="match status" value="2"/>
</dbReference>
<comment type="similarity">
    <text evidence="2">Belongs to the ABC transporter superfamily. ABCA family.</text>
</comment>
<reference evidence="14" key="1">
    <citation type="journal article" date="2015" name="PLoS Genet.">
        <title>Genome Sequence and Transcriptome Analyses of Chrysochromulina tobin: Metabolic Tools for Enhanced Algal Fitness in the Prominent Order Prymnesiales (Haptophyceae).</title>
        <authorList>
            <person name="Hovde B.T."/>
            <person name="Deodato C.R."/>
            <person name="Hunsperger H.M."/>
            <person name="Ryken S.A."/>
            <person name="Yost W."/>
            <person name="Jha R.K."/>
            <person name="Patterson J."/>
            <person name="Monnat R.J. Jr."/>
            <person name="Barlow S.B."/>
            <person name="Starkenburg S.R."/>
            <person name="Cattolico R.A."/>
        </authorList>
    </citation>
    <scope>NUCLEOTIDE SEQUENCE</scope>
    <source>
        <strain evidence="14">CCMP291</strain>
    </source>
</reference>
<protein>
    <submittedName>
        <fullName evidence="13">ATP-binding cassette sub-family a member 2</fullName>
    </submittedName>
</protein>
<dbReference type="InterPro" id="IPR003593">
    <property type="entry name" value="AAA+_ATPase"/>
</dbReference>
<dbReference type="GO" id="GO:0005524">
    <property type="term" value="F:ATP binding"/>
    <property type="evidence" value="ECO:0007669"/>
    <property type="project" value="UniProtKB-KW"/>
</dbReference>
<dbReference type="InterPro" id="IPR027417">
    <property type="entry name" value="P-loop_NTPase"/>
</dbReference>
<dbReference type="InterPro" id="IPR026082">
    <property type="entry name" value="ABCA"/>
</dbReference>
<feature type="transmembrane region" description="Helical" evidence="11">
    <location>
        <begin position="1030"/>
        <end position="1051"/>
    </location>
</feature>
<feature type="transmembrane region" description="Helical" evidence="11">
    <location>
        <begin position="963"/>
        <end position="989"/>
    </location>
</feature>
<keyword evidence="3" id="KW-0813">Transport</keyword>
<feature type="transmembrane region" description="Helical" evidence="11">
    <location>
        <begin position="711"/>
        <end position="731"/>
    </location>
</feature>
<feature type="transmembrane region" description="Helical" evidence="11">
    <location>
        <begin position="156"/>
        <end position="178"/>
    </location>
</feature>
<dbReference type="GO" id="GO:0140359">
    <property type="term" value="F:ABC-type transporter activity"/>
    <property type="evidence" value="ECO:0007669"/>
    <property type="project" value="InterPro"/>
</dbReference>
<keyword evidence="8 11" id="KW-1133">Transmembrane helix</keyword>
<dbReference type="GO" id="GO:0035091">
    <property type="term" value="F:phosphatidylinositol binding"/>
    <property type="evidence" value="ECO:0007669"/>
    <property type="project" value="InterPro"/>
</dbReference>
<keyword evidence="5" id="KW-0677">Repeat</keyword>
<dbReference type="Pfam" id="PF12698">
    <property type="entry name" value="ABC2_membrane_3"/>
    <property type="match status" value="1"/>
</dbReference>
<keyword evidence="7 13" id="KW-0067">ATP-binding</keyword>
<dbReference type="InterPro" id="IPR013525">
    <property type="entry name" value="ABC2_TM"/>
</dbReference>
<feature type="region of interest" description="Disordered" evidence="10">
    <location>
        <begin position="1518"/>
        <end position="1548"/>
    </location>
</feature>
<dbReference type="Gene3D" id="3.30.1520.10">
    <property type="entry name" value="Phox-like domain"/>
    <property type="match status" value="1"/>
</dbReference>
<accession>A0A0M0JLA1</accession>
<name>A0A0M0JLA1_9EUKA</name>
<keyword evidence="6" id="KW-0547">Nucleotide-binding</keyword>
<evidence type="ECO:0000256" key="3">
    <source>
        <dbReference type="ARBA" id="ARBA00022448"/>
    </source>
</evidence>
<dbReference type="InterPro" id="IPR036871">
    <property type="entry name" value="PX_dom_sf"/>
</dbReference>
<dbReference type="SMART" id="SM00382">
    <property type="entry name" value="AAA"/>
    <property type="match status" value="2"/>
</dbReference>
<dbReference type="GO" id="GO:0016020">
    <property type="term" value="C:membrane"/>
    <property type="evidence" value="ECO:0007669"/>
    <property type="project" value="UniProtKB-SubCell"/>
</dbReference>
<dbReference type="Pfam" id="PF00005">
    <property type="entry name" value="ABC_tran"/>
    <property type="match status" value="2"/>
</dbReference>
<evidence type="ECO:0000259" key="12">
    <source>
        <dbReference type="PROSITE" id="PS50893"/>
    </source>
</evidence>
<dbReference type="InterPro" id="IPR003439">
    <property type="entry name" value="ABC_transporter-like_ATP-bd"/>
</dbReference>
<dbReference type="InterPro" id="IPR017871">
    <property type="entry name" value="ABC_transporter-like_CS"/>
</dbReference>
<dbReference type="PANTHER" id="PTHR19229:SF36">
    <property type="entry name" value="ATP-BINDING CASSETTE SUB-FAMILY A MEMBER 2"/>
    <property type="match status" value="1"/>
</dbReference>
<feature type="transmembrane region" description="Helical" evidence="11">
    <location>
        <begin position="58"/>
        <end position="79"/>
    </location>
</feature>
<gene>
    <name evidence="13" type="ORF">Ctob_010154</name>
</gene>
<dbReference type="FunFam" id="3.40.50.300:FF:000335">
    <property type="entry name" value="ATP binding cassette subfamily A member 5"/>
    <property type="match status" value="1"/>
</dbReference>